<keyword evidence="1" id="KW-0472">Membrane</keyword>
<dbReference type="Proteomes" id="UP000001963">
    <property type="component" value="Chromosome"/>
</dbReference>
<accession>A0A286M398</accession>
<dbReference type="EMBL" id="CP000394">
    <property type="protein sequence ID" value="ASV62497.1"/>
    <property type="molecule type" value="Genomic_DNA"/>
</dbReference>
<evidence type="ECO:0000313" key="3">
    <source>
        <dbReference type="Proteomes" id="UP000001963"/>
    </source>
</evidence>
<reference evidence="2 3" key="1">
    <citation type="journal article" date="2007" name="J. Bacteriol.">
        <title>Genome sequence analysis of the emerging human pathogenic acetic acid bacterium Granulibacter bethesdensis.</title>
        <authorList>
            <person name="Greenberg D.E."/>
            <person name="Porcella S.F."/>
            <person name="Zelazny A.M."/>
            <person name="Virtaneva K."/>
            <person name="Sturdevant D.E."/>
            <person name="Kupko J.J.III."/>
            <person name="Barbian K.D."/>
            <person name="Babar A."/>
            <person name="Dorward D.W."/>
            <person name="Holland S.M."/>
        </authorList>
    </citation>
    <scope>NUCLEOTIDE SEQUENCE [LARGE SCALE GENOMIC DNA]</scope>
    <source>
        <strain evidence="3">ATCC BAA-1260 / CGDNIH1</strain>
    </source>
</reference>
<evidence type="ECO:0000256" key="1">
    <source>
        <dbReference type="SAM" id="Phobius"/>
    </source>
</evidence>
<dbReference type="AlphaFoldDB" id="A0A286M398"/>
<gene>
    <name evidence="2" type="ordered locus">GbCGDNIH1_7329</name>
</gene>
<keyword evidence="3" id="KW-1185">Reference proteome</keyword>
<evidence type="ECO:0000313" key="2">
    <source>
        <dbReference type="EMBL" id="ASV62497.1"/>
    </source>
</evidence>
<protein>
    <submittedName>
        <fullName evidence="2">Uncharacterized protein</fullName>
    </submittedName>
</protein>
<keyword evidence="1" id="KW-1133">Transmembrane helix</keyword>
<sequence length="107" mass="11451">MPGWPADLHASRQTRLHGHPELTDFIKGDYSMRFSRAIFLTIPALLATSGLLGLTGCEREAPMQRAGAALDRAGTKTGEAVGTAADKTGKAMNNAGQWVDQKVNDNK</sequence>
<proteinExistence type="predicted"/>
<dbReference type="KEGG" id="gbe:GbCGDNIH1_7329"/>
<name>A0A286M398_GRABC</name>
<organism evidence="2 3">
    <name type="scientific">Granulibacter bethesdensis (strain ATCC BAA-1260 / CGDNIH1)</name>
    <dbReference type="NCBI Taxonomy" id="391165"/>
    <lineage>
        <taxon>Bacteria</taxon>
        <taxon>Pseudomonadati</taxon>
        <taxon>Pseudomonadota</taxon>
        <taxon>Alphaproteobacteria</taxon>
        <taxon>Acetobacterales</taxon>
        <taxon>Acetobacteraceae</taxon>
        <taxon>Granulibacter</taxon>
    </lineage>
</organism>
<keyword evidence="1" id="KW-0812">Transmembrane</keyword>
<feature type="transmembrane region" description="Helical" evidence="1">
    <location>
        <begin position="37"/>
        <end position="55"/>
    </location>
</feature>